<dbReference type="GO" id="GO:0015643">
    <property type="term" value="F:toxic substance binding"/>
    <property type="evidence" value="ECO:0007669"/>
    <property type="project" value="InterPro"/>
</dbReference>
<evidence type="ECO:0000256" key="2">
    <source>
        <dbReference type="ARBA" id="ARBA00022649"/>
    </source>
</evidence>
<comment type="caution">
    <text evidence="3">The sequence shown here is derived from an EMBL/GenBank/DDBJ whole genome shotgun (WGS) entry which is preliminary data.</text>
</comment>
<name>A0A501X0M0_9GAMM</name>
<gene>
    <name evidence="3" type="ORF">FJM67_05645</name>
</gene>
<evidence type="ECO:0000313" key="4">
    <source>
        <dbReference type="Proteomes" id="UP000315901"/>
    </source>
</evidence>
<dbReference type="OrthoDB" id="9804867at2"/>
<keyword evidence="2" id="KW-1277">Toxin-antitoxin system</keyword>
<dbReference type="Pfam" id="PF04221">
    <property type="entry name" value="RelB"/>
    <property type="match status" value="1"/>
</dbReference>
<dbReference type="InterPro" id="IPR026262">
    <property type="entry name" value="DinJ"/>
</dbReference>
<dbReference type="PIRSF" id="PIRSF003108">
    <property type="entry name" value="DinJ"/>
    <property type="match status" value="1"/>
</dbReference>
<dbReference type="Gene3D" id="1.10.1220.10">
    <property type="entry name" value="Met repressor-like"/>
    <property type="match status" value="1"/>
</dbReference>
<organism evidence="3 4">
    <name type="scientific">Maribrevibacterium harenarium</name>
    <dbReference type="NCBI Taxonomy" id="2589817"/>
    <lineage>
        <taxon>Bacteria</taxon>
        <taxon>Pseudomonadati</taxon>
        <taxon>Pseudomonadota</taxon>
        <taxon>Gammaproteobacteria</taxon>
        <taxon>Oceanospirillales</taxon>
        <taxon>Oceanospirillaceae</taxon>
        <taxon>Maribrevibacterium</taxon>
    </lineage>
</organism>
<dbReference type="PANTHER" id="PTHR38781:SF1">
    <property type="entry name" value="ANTITOXIN DINJ-RELATED"/>
    <property type="match status" value="1"/>
</dbReference>
<reference evidence="3 4" key="1">
    <citation type="submission" date="2019-06" db="EMBL/GenBank/DDBJ databases">
        <title>A novel bacterium of genus Marinomonas, isolated from coastal sand.</title>
        <authorList>
            <person name="Huang H."/>
            <person name="Mo K."/>
            <person name="Hu Y."/>
        </authorList>
    </citation>
    <scope>NUCLEOTIDE SEQUENCE [LARGE SCALE GENOMIC DNA]</scope>
    <source>
        <strain evidence="3 4">HB171799</strain>
    </source>
</reference>
<evidence type="ECO:0000256" key="1">
    <source>
        <dbReference type="ARBA" id="ARBA00010562"/>
    </source>
</evidence>
<sequence length="94" mass="9828">MRSEMLSARIDADTKAAFTSVCDQVGLSPSQAIKLFAKAVINHGGLPFEVKVVKPNKTTAAAIQELVDGNGSKAESVSALLHELTDGKTDNVSS</sequence>
<dbReference type="GO" id="GO:0006355">
    <property type="term" value="P:regulation of DNA-templated transcription"/>
    <property type="evidence" value="ECO:0007669"/>
    <property type="project" value="InterPro"/>
</dbReference>
<dbReference type="RefSeq" id="WP_140587712.1">
    <property type="nucleotide sequence ID" value="NZ_VFRR01000007.1"/>
</dbReference>
<comment type="similarity">
    <text evidence="1">Belongs to the RelB/DinJ antitoxin family.</text>
</comment>
<dbReference type="Proteomes" id="UP000315901">
    <property type="component" value="Unassembled WGS sequence"/>
</dbReference>
<dbReference type="AlphaFoldDB" id="A0A501X0M0"/>
<evidence type="ECO:0000313" key="3">
    <source>
        <dbReference type="EMBL" id="TPE54097.1"/>
    </source>
</evidence>
<keyword evidence="4" id="KW-1185">Reference proteome</keyword>
<accession>A0A501X0M0</accession>
<protein>
    <submittedName>
        <fullName evidence="3">Type II toxin-antitoxin system RelB/DinJ family antitoxin</fullName>
    </submittedName>
</protein>
<dbReference type="InterPro" id="IPR007337">
    <property type="entry name" value="RelB/DinJ"/>
</dbReference>
<dbReference type="GO" id="GO:0006351">
    <property type="term" value="P:DNA-templated transcription"/>
    <property type="evidence" value="ECO:0007669"/>
    <property type="project" value="TreeGrafter"/>
</dbReference>
<dbReference type="GO" id="GO:0000987">
    <property type="term" value="F:cis-regulatory region sequence-specific DNA binding"/>
    <property type="evidence" value="ECO:0007669"/>
    <property type="project" value="InterPro"/>
</dbReference>
<dbReference type="InterPro" id="IPR013321">
    <property type="entry name" value="Arc_rbn_hlx_hlx"/>
</dbReference>
<dbReference type="PANTHER" id="PTHR38781">
    <property type="entry name" value="ANTITOXIN DINJ-RELATED"/>
    <property type="match status" value="1"/>
</dbReference>
<dbReference type="EMBL" id="VFRR01000007">
    <property type="protein sequence ID" value="TPE54097.1"/>
    <property type="molecule type" value="Genomic_DNA"/>
</dbReference>
<dbReference type="NCBIfam" id="TIGR02384">
    <property type="entry name" value="RelB_DinJ"/>
    <property type="match status" value="1"/>
</dbReference>
<proteinExistence type="inferred from homology"/>
<dbReference type="GO" id="GO:0044010">
    <property type="term" value="P:single-species biofilm formation"/>
    <property type="evidence" value="ECO:0007669"/>
    <property type="project" value="InterPro"/>
</dbReference>